<dbReference type="Pfam" id="PF25254">
    <property type="entry name" value="DUF7856"/>
    <property type="match status" value="1"/>
</dbReference>
<dbReference type="Proteomes" id="UP001257060">
    <property type="component" value="Unassembled WGS sequence"/>
</dbReference>
<organism evidence="2 3">
    <name type="scientific">Halogeometricum salsisoli</name>
    <dbReference type="NCBI Taxonomy" id="2950536"/>
    <lineage>
        <taxon>Archaea</taxon>
        <taxon>Methanobacteriati</taxon>
        <taxon>Methanobacteriota</taxon>
        <taxon>Stenosarchaea group</taxon>
        <taxon>Halobacteria</taxon>
        <taxon>Halobacteriales</taxon>
        <taxon>Haloferacaceae</taxon>
        <taxon>Halogeometricum</taxon>
    </lineage>
</organism>
<proteinExistence type="predicted"/>
<gene>
    <name evidence="2" type="ORF">NDI76_01765</name>
</gene>
<protein>
    <submittedName>
        <fullName evidence="2">Uncharacterized protein</fullName>
    </submittedName>
</protein>
<evidence type="ECO:0000313" key="2">
    <source>
        <dbReference type="EMBL" id="MDS0297468.1"/>
    </source>
</evidence>
<dbReference type="EMBL" id="JAMQOP010000001">
    <property type="protein sequence ID" value="MDS0297468.1"/>
    <property type="molecule type" value="Genomic_DNA"/>
</dbReference>
<comment type="caution">
    <text evidence="2">The sequence shown here is derived from an EMBL/GenBank/DDBJ whole genome shotgun (WGS) entry which is preliminary data.</text>
</comment>
<name>A0ABU2G9I5_9EURY</name>
<keyword evidence="1" id="KW-0175">Coiled coil</keyword>
<evidence type="ECO:0000313" key="3">
    <source>
        <dbReference type="Proteomes" id="UP001257060"/>
    </source>
</evidence>
<feature type="coiled-coil region" evidence="1">
    <location>
        <begin position="118"/>
        <end position="221"/>
    </location>
</feature>
<dbReference type="RefSeq" id="WP_310922265.1">
    <property type="nucleotide sequence ID" value="NZ_JAMQOP010000001.1"/>
</dbReference>
<dbReference type="SUPFAM" id="SSF56954">
    <property type="entry name" value="Outer membrane efflux proteins (OEP)"/>
    <property type="match status" value="1"/>
</dbReference>
<dbReference type="InterPro" id="IPR057178">
    <property type="entry name" value="DUF7856"/>
</dbReference>
<keyword evidence="3" id="KW-1185">Reference proteome</keyword>
<evidence type="ECO:0000256" key="1">
    <source>
        <dbReference type="SAM" id="Coils"/>
    </source>
</evidence>
<reference evidence="2 3" key="1">
    <citation type="submission" date="2022-06" db="EMBL/GenBank/DDBJ databases">
        <title>Halogeometricum sp. a new haloarchaeum isolate from saline soil.</title>
        <authorList>
            <person name="Strakova D."/>
            <person name="Galisteo C."/>
            <person name="Sanchez-Porro C."/>
            <person name="Ventosa A."/>
        </authorList>
    </citation>
    <scope>NUCLEOTIDE SEQUENCE [LARGE SCALE GENOMIC DNA]</scope>
    <source>
        <strain evidence="2 3">S1BR25-6</strain>
    </source>
</reference>
<accession>A0ABU2G9I5</accession>
<sequence>MTAALRRPIRVRLPDGSLHVGPVVDLRRVEAAPDAATLRRAVAGGLPAEPAAPSVVRPPPTPVHPFVSHLAAGIGLDRRGALAALARLRGHDADGALAELDRVRKAIADAAPAETADLAAARRRAAEAGVETDRLRERAATIRGRVEATRDTGGDVAAAETDLAETMRRLSEVATERVAARQRLAALEAEVRRSRDTREARMRLEDRAANLERDARRALAAAAYDAFAAAVTALPPTFDADAGTGPGEFDGDPLSAALAVARAASLRAPVVVDPTVVDRFGGLAPSVRYLSGPVVVR</sequence>